<proteinExistence type="predicted"/>
<name>A0A6J5T7U9_9CAUD</name>
<dbReference type="EMBL" id="LR797818">
    <property type="protein sequence ID" value="CAB4240906.1"/>
    <property type="molecule type" value="Genomic_DNA"/>
</dbReference>
<protein>
    <submittedName>
        <fullName evidence="1">Uncharacterized protein</fullName>
    </submittedName>
</protein>
<reference evidence="1" key="1">
    <citation type="submission" date="2020-05" db="EMBL/GenBank/DDBJ databases">
        <authorList>
            <person name="Chiriac C."/>
            <person name="Salcher M."/>
            <person name="Ghai R."/>
            <person name="Kavagutti S V."/>
        </authorList>
    </citation>
    <scope>NUCLEOTIDE SEQUENCE</scope>
</reference>
<organism evidence="1">
    <name type="scientific">uncultured Caudovirales phage</name>
    <dbReference type="NCBI Taxonomy" id="2100421"/>
    <lineage>
        <taxon>Viruses</taxon>
        <taxon>Duplodnaviria</taxon>
        <taxon>Heunggongvirae</taxon>
        <taxon>Uroviricota</taxon>
        <taxon>Caudoviricetes</taxon>
        <taxon>Peduoviridae</taxon>
        <taxon>Maltschvirus</taxon>
        <taxon>Maltschvirus maltsch</taxon>
    </lineage>
</organism>
<accession>A0A6J5T7U9</accession>
<gene>
    <name evidence="1" type="ORF">UFOVP22_25</name>
</gene>
<evidence type="ECO:0000313" key="1">
    <source>
        <dbReference type="EMBL" id="CAB4240906.1"/>
    </source>
</evidence>
<sequence>MEIKILKIERIYGEDKFKNPTTTLDLTYESGGVEGKQRIVPFANPSVFKTLDGASVNESFDVAVSKNAKGYDVWSSIGAVGTIKATPATKVLGSNYETPDERALKQRYIVRQSSIANALTYFNFNTDKLKLNVVDVLEVAKQFEEYIFSPLESL</sequence>